<feature type="transmembrane region" description="Helical" evidence="2">
    <location>
        <begin position="114"/>
        <end position="132"/>
    </location>
</feature>
<dbReference type="Proteomes" id="UP000054516">
    <property type="component" value="Unassembled WGS sequence"/>
</dbReference>
<keyword evidence="2" id="KW-0812">Transmembrane</keyword>
<proteinExistence type="predicted"/>
<protein>
    <submittedName>
        <fullName evidence="3">Uncharacterized protein</fullName>
    </submittedName>
</protein>
<accession>A0A1S7UU53</accession>
<dbReference type="PANTHER" id="PTHR37544">
    <property type="entry name" value="SPRAY-RELATED"/>
    <property type="match status" value="1"/>
</dbReference>
<name>A0A1S7UU53_ROSNE</name>
<feature type="transmembrane region" description="Helical" evidence="2">
    <location>
        <begin position="686"/>
        <end position="707"/>
    </location>
</feature>
<dbReference type="InterPro" id="IPR021840">
    <property type="entry name" value="DUF3433"/>
</dbReference>
<evidence type="ECO:0000313" key="4">
    <source>
        <dbReference type="Proteomes" id="UP000054516"/>
    </source>
</evidence>
<gene>
    <name evidence="3" type="ORF">SAMD00023353_2200110</name>
</gene>
<feature type="transmembrane region" description="Helical" evidence="2">
    <location>
        <begin position="216"/>
        <end position="240"/>
    </location>
</feature>
<keyword evidence="4" id="KW-1185">Reference proteome</keyword>
<keyword evidence="2" id="KW-1133">Transmembrane helix</keyword>
<dbReference type="OrthoDB" id="5332281at2759"/>
<feature type="transmembrane region" description="Helical" evidence="2">
    <location>
        <begin position="795"/>
        <end position="819"/>
    </location>
</feature>
<feature type="compositionally biased region" description="Polar residues" evidence="1">
    <location>
        <begin position="27"/>
        <end position="54"/>
    </location>
</feature>
<organism evidence="3">
    <name type="scientific">Rosellinia necatrix</name>
    <name type="common">White root-rot fungus</name>
    <dbReference type="NCBI Taxonomy" id="77044"/>
    <lineage>
        <taxon>Eukaryota</taxon>
        <taxon>Fungi</taxon>
        <taxon>Dikarya</taxon>
        <taxon>Ascomycota</taxon>
        <taxon>Pezizomycotina</taxon>
        <taxon>Sordariomycetes</taxon>
        <taxon>Xylariomycetidae</taxon>
        <taxon>Xylariales</taxon>
        <taxon>Xylariaceae</taxon>
        <taxon>Rosellinia</taxon>
    </lineage>
</organism>
<dbReference type="OMA" id="MISIWRA"/>
<keyword evidence="2" id="KW-0472">Membrane</keyword>
<reference evidence="3" key="1">
    <citation type="submission" date="2016-03" db="EMBL/GenBank/DDBJ databases">
        <title>Draft genome sequence of Rosellinia necatrix.</title>
        <authorList>
            <person name="Kanematsu S."/>
        </authorList>
    </citation>
    <scope>NUCLEOTIDE SEQUENCE [LARGE SCALE GENOMIC DNA]</scope>
    <source>
        <strain evidence="3">W97</strain>
    </source>
</reference>
<dbReference type="EMBL" id="DF977467">
    <property type="protein sequence ID" value="GAP85083.2"/>
    <property type="molecule type" value="Genomic_DNA"/>
</dbReference>
<feature type="transmembrane region" description="Helical" evidence="2">
    <location>
        <begin position="728"/>
        <end position="750"/>
    </location>
</feature>
<sequence>MENHPSVSDALASNDQTIYAGSVSPLEPSQHSRSWPLSVTEPNNESSEMQASTDRYTHHGPPGEDHDTPPSQHSTSDTSESWPGADNTSDKSTTVIKSGSNGPWRPKYLQKRKLVVFPILFLGIIVAIQVLVRASQNKDGLATPSKKTHYIWTFGPMVILTLVAAFWARAEFQLKSVAPWIHMVDGQSFQRTLLLDYLAMLQPVAIVKAVKYRDWAVAAASFCSLLLRITVILSTALLVLTPTEIHNTSVPVQILSRFVDNTTELDGLATRLGSLPFFSMLGLSERNMSFPDGASKIYSFQQFVRTEVPDAHLKVSVEGFMSYLTCQPAALNTTYKNCRPRDSSNFCWALETEDCQYPIYEPPPVGQEDGPPPRYFGNVGLSGCNGSELASDIVLYIMFGRLNFKGGKPDYDISGFSQSAQVVCQASYRIDTVDVISNQAGVINISKAETSPSRQIDQLTEGKMLELYLMSFATRTNPPSPPIFNITGEKGELGTVQSDIIFKNAIDFTKSNPLVSNLLDESFLGATLNSHYQQNAVFIARSVFSARTFANTTGKLDLKKDRLVVSAATGHAITAILSAALILAILVIYNMPELPILPKSPSSIIGTIQLLADSRELLGLFSGVGPASLATLKNRLRDFHCRSIARQPTPGLQNPSESFRISVEPNQHLDELHYLDAPTNRMKASLVLNPIIITMVQAFIIGVIVSLEAILRVSGANNDFVDVSDQQYLHLTWTILPALLMSLVSMYFTAVDMEIRSLTPFSKLSKGASLSQMVGLDLLDGLLPRLLWREYRTECLAALTTTLCLLVSSLLTIFVGSLYNIVTLPTNTKIELQTDSSFIIANTSADGQVSDLGRFPDFSSITTTLILQNNLSYPSFTYETLAFPEFSVSDTRQDYRILPSDVVNATVPALRSRMTCTRYSSSEIQMDVQSASIPGVPASHQSKWDVLAINIDGQEHQSHTIPGASTHNVELPIDRGGGGGSDWVFGVGESCISSVGILWCSSDFLYVWGRKTDSADQSRSHVAALVCNESIEAVDASTTFFGPELRIDPAYPPRPINDSARASTVDVRAGSEHWLSPYVYLSEGVEAPGSYLLPFFNLLTTSRYGIPLADLEDADRDEAVARAIVFQHGVIRAQVLNEGFRGPADTANATLANPPADPAEANDARAYAATATAGSNAGGGRRRLAQDYATTRVVQALLGAALLLSSAARLLMPRAGLLPRDPTGIANVAALVADGNVLSALPENAQLLSDADLVAAGRGAYILRLGWWASGKGAAGARQRFGIFAVQTSQESVFD</sequence>
<feature type="compositionally biased region" description="Basic and acidic residues" evidence="1">
    <location>
        <begin position="55"/>
        <end position="68"/>
    </location>
</feature>
<feature type="transmembrane region" description="Helical" evidence="2">
    <location>
        <begin position="563"/>
        <end position="589"/>
    </location>
</feature>
<evidence type="ECO:0000256" key="2">
    <source>
        <dbReference type="SAM" id="Phobius"/>
    </source>
</evidence>
<feature type="compositionally biased region" description="Polar residues" evidence="1">
    <location>
        <begin position="69"/>
        <end position="99"/>
    </location>
</feature>
<evidence type="ECO:0000313" key="3">
    <source>
        <dbReference type="EMBL" id="GAP85083.2"/>
    </source>
</evidence>
<dbReference type="Pfam" id="PF11915">
    <property type="entry name" value="DUF3433"/>
    <property type="match status" value="2"/>
</dbReference>
<evidence type="ECO:0000256" key="1">
    <source>
        <dbReference type="SAM" id="MobiDB-lite"/>
    </source>
</evidence>
<dbReference type="PANTHER" id="PTHR37544:SF1">
    <property type="entry name" value="PHOSPHORIBOSYLAMINOIMIDAZOLE-SUCCINOCARBOXAMIDE SYNTHASE"/>
    <property type="match status" value="1"/>
</dbReference>
<feature type="transmembrane region" description="Helical" evidence="2">
    <location>
        <begin position="152"/>
        <end position="172"/>
    </location>
</feature>
<dbReference type="STRING" id="77044.A0A1S7UU53"/>
<feature type="region of interest" description="Disordered" evidence="1">
    <location>
        <begin position="1"/>
        <end position="99"/>
    </location>
</feature>